<proteinExistence type="predicted"/>
<reference evidence="8 9" key="1">
    <citation type="journal article" date="2011" name="Proc. Natl. Acad. Sci. U.S.A.">
        <title>Evolutionary erosion of yeast sex chromosomes by mating-type switching accidents.</title>
        <authorList>
            <person name="Gordon J.L."/>
            <person name="Armisen D."/>
            <person name="Proux-Wera E."/>
            <person name="Oheigeartaigh S.S."/>
            <person name="Byrne K.P."/>
            <person name="Wolfe K.H."/>
        </authorList>
    </citation>
    <scope>NUCLEOTIDE SEQUENCE [LARGE SCALE GENOMIC DNA]</scope>
    <source>
        <strain evidence="9">ATCC 10597 / BCRC 20456 / CBS 421 / NBRC 0211 / NRRL Y-12639</strain>
    </source>
</reference>
<accession>J7S4E0</accession>
<dbReference type="KEGG" id="ndi:NDAI_0G04160"/>
<dbReference type="GO" id="GO:0000813">
    <property type="term" value="C:ESCRT I complex"/>
    <property type="evidence" value="ECO:0007669"/>
    <property type="project" value="TreeGrafter"/>
</dbReference>
<keyword evidence="4 5" id="KW-0653">Protein transport</keyword>
<dbReference type="STRING" id="1071378.J7S4E0"/>
<dbReference type="SUPFAM" id="SSF140111">
    <property type="entry name" value="Endosomal sorting complex assembly domain"/>
    <property type="match status" value="1"/>
</dbReference>
<dbReference type="GO" id="GO:0043130">
    <property type="term" value="F:ubiquitin binding"/>
    <property type="evidence" value="ECO:0007669"/>
    <property type="project" value="TreeGrafter"/>
</dbReference>
<dbReference type="PANTHER" id="PTHR23306">
    <property type="entry name" value="TUMOR SUSCEPTIBILITY GENE 101 PROTEIN-RELATED"/>
    <property type="match status" value="1"/>
</dbReference>
<dbReference type="PANTHER" id="PTHR23306:SF3">
    <property type="entry name" value="TUMOR SUPPRESSOR PROTEIN 101"/>
    <property type="match status" value="1"/>
</dbReference>
<keyword evidence="9" id="KW-1185">Reference proteome</keyword>
<dbReference type="InterPro" id="IPR037202">
    <property type="entry name" value="ESCRT_assembly_dom"/>
</dbReference>
<comment type="subcellular location">
    <subcellularLocation>
        <location evidence="1">Endosome</location>
    </subcellularLocation>
</comment>
<feature type="compositionally biased region" description="Polar residues" evidence="6">
    <location>
        <begin position="168"/>
        <end position="187"/>
    </location>
</feature>
<dbReference type="InterPro" id="IPR017916">
    <property type="entry name" value="SB_dom"/>
</dbReference>
<evidence type="ECO:0000313" key="9">
    <source>
        <dbReference type="Proteomes" id="UP000000689"/>
    </source>
</evidence>
<evidence type="ECO:0000256" key="1">
    <source>
        <dbReference type="ARBA" id="ARBA00004177"/>
    </source>
</evidence>
<dbReference type="EMBL" id="HE580273">
    <property type="protein sequence ID" value="CCK73401.1"/>
    <property type="molecule type" value="Genomic_DNA"/>
</dbReference>
<dbReference type="InterPro" id="IPR052070">
    <property type="entry name" value="ESCRT-I_UEV_domain"/>
</dbReference>
<dbReference type="GO" id="GO:0043162">
    <property type="term" value="P:ubiquitin-dependent protein catabolic process via the multivesicular body sorting pathway"/>
    <property type="evidence" value="ECO:0007669"/>
    <property type="project" value="UniProtKB-ARBA"/>
</dbReference>
<dbReference type="Gene3D" id="6.10.140.820">
    <property type="match status" value="1"/>
</dbReference>
<dbReference type="Pfam" id="PF09454">
    <property type="entry name" value="Vps23_core"/>
    <property type="match status" value="1"/>
</dbReference>
<organism evidence="8 9">
    <name type="scientific">Naumovozyma dairenensis (strain ATCC 10597 / BCRC 20456 / CBS 421 / NBRC 0211 / NRRL Y-12639)</name>
    <name type="common">Saccharomyces dairenensis</name>
    <dbReference type="NCBI Taxonomy" id="1071378"/>
    <lineage>
        <taxon>Eukaryota</taxon>
        <taxon>Fungi</taxon>
        <taxon>Dikarya</taxon>
        <taxon>Ascomycota</taxon>
        <taxon>Saccharomycotina</taxon>
        <taxon>Saccharomycetes</taxon>
        <taxon>Saccharomycetales</taxon>
        <taxon>Saccharomycetaceae</taxon>
        <taxon>Naumovozyma</taxon>
    </lineage>
</organism>
<dbReference type="eggNOG" id="KOG2391">
    <property type="taxonomic scope" value="Eukaryota"/>
</dbReference>
<dbReference type="CDD" id="cd11685">
    <property type="entry name" value="UEV_TSG101-like"/>
    <property type="match status" value="1"/>
</dbReference>
<evidence type="ECO:0000256" key="6">
    <source>
        <dbReference type="SAM" id="MobiDB-lite"/>
    </source>
</evidence>
<dbReference type="AlphaFoldDB" id="J7S4E0"/>
<evidence type="ECO:0000313" key="8">
    <source>
        <dbReference type="EMBL" id="CCK73401.1"/>
    </source>
</evidence>
<dbReference type="OrthoDB" id="306304at2759"/>
<dbReference type="Proteomes" id="UP000000689">
    <property type="component" value="Chromosome 7"/>
</dbReference>
<evidence type="ECO:0000256" key="3">
    <source>
        <dbReference type="ARBA" id="ARBA00022753"/>
    </source>
</evidence>
<evidence type="ECO:0000256" key="2">
    <source>
        <dbReference type="ARBA" id="ARBA00022448"/>
    </source>
</evidence>
<dbReference type="HOGENOM" id="CLU_046554_0_0_1"/>
<feature type="domain" description="SB" evidence="7">
    <location>
        <begin position="322"/>
        <end position="387"/>
    </location>
</feature>
<feature type="region of interest" description="Disordered" evidence="6">
    <location>
        <begin position="164"/>
        <end position="192"/>
    </location>
</feature>
<keyword evidence="3" id="KW-0967">Endosome</keyword>
<gene>
    <name evidence="8" type="primary">NDAI0G04160</name>
    <name evidence="8" type="ordered locus">NDAI_0G04160</name>
</gene>
<protein>
    <recommendedName>
        <fullName evidence="7">SB domain-containing protein</fullName>
    </recommendedName>
</protein>
<keyword evidence="2 5" id="KW-0813">Transport</keyword>
<dbReference type="GO" id="GO:0072666">
    <property type="term" value="P:establishment of protein localization to vacuole"/>
    <property type="evidence" value="ECO:0007669"/>
    <property type="project" value="UniProtKB-ARBA"/>
</dbReference>
<dbReference type="GO" id="GO:0006886">
    <property type="term" value="P:intracellular protein transport"/>
    <property type="evidence" value="ECO:0007669"/>
    <property type="project" value="UniProtKB-ARBA"/>
</dbReference>
<evidence type="ECO:0000256" key="4">
    <source>
        <dbReference type="ARBA" id="ARBA00022927"/>
    </source>
</evidence>
<dbReference type="PROSITE" id="PS51312">
    <property type="entry name" value="SB"/>
    <property type="match status" value="1"/>
</dbReference>
<evidence type="ECO:0000256" key="5">
    <source>
        <dbReference type="PROSITE-ProRule" id="PRU00644"/>
    </source>
</evidence>
<dbReference type="OMA" id="PRTCNIA"/>
<name>J7S4E0_NAUDC</name>
<dbReference type="GeneID" id="13926881"/>
<dbReference type="RefSeq" id="XP_003980077.1">
    <property type="nucleotide sequence ID" value="XM_003980028.1"/>
</dbReference>
<evidence type="ECO:0000259" key="7">
    <source>
        <dbReference type="PROSITE" id="PS51312"/>
    </source>
</evidence>
<sequence length="387" mass="43842">MFVDIESLQKNAKLKINRNLDSSGQLYLPIFANWDPRTCNIALVIQDFIRIAMKEDLLQTVPIQSPIRSPTNNFHNEFTSPTNSEINQVVNNESINFRPPLPPKPATALEPEIKNLIISRADSSPDTIVTKKLPIHSKFQVTSNLPLPPKKIPLVDRASSITSPPPFQATSNISTQTPIGNKNSPTVSKPPLHLKDDLDSVQVDLLDAGFKLQQDPNHKNAIKEVQGLLNQLTTNDKIYINNNILNRKASIDSAIKQFENLYQYETKNTINLHNSIQEMIKNLKSETESVDKQFAKLNVFQNTSEPSLEEEYDPLWMTTTETIGLNQLYTLVAKDKALSDTINMLYQMLNRGIIQLDIFVKKSRELGRQQFLTRLHIEKIAGLLLRI</sequence>